<dbReference type="Proteomes" id="UP001057402">
    <property type="component" value="Chromosome 9"/>
</dbReference>
<proteinExistence type="predicted"/>
<dbReference type="EMBL" id="CM042888">
    <property type="protein sequence ID" value="KAI4325540.1"/>
    <property type="molecule type" value="Genomic_DNA"/>
</dbReference>
<protein>
    <submittedName>
        <fullName evidence="1">Uncharacterized protein</fullName>
    </submittedName>
</protein>
<gene>
    <name evidence="1" type="ORF">MLD38_030925</name>
</gene>
<sequence>MMRTVAVARRIVALRCSTAVVSYPPESVLAAVRDSSVSSSPLNPKSSSTPLVGTLRPIAAAYHSSRPSLIHDSFLRSRCTTPPSDTHDDDECDHMELVPGDGGSDDDVITRVDETPSETVPRDVETVMRILRELRGDLPRMRAGLDSCGLVISGDLVSEVLSRFRNDWEAAFTFFVWATGRSPGYSHSVRQYHSMISILAKAHKFDTAWSLIEEMRGDQDGRWPGVVTPHTLMIMIRRYCAVHDVGRAINTFYAYKKYGFEPGMEEFEGLLSALCRYRNVREAEHLLFCNRNVFPLGVKTFNIVLNGWCNVVVSTKNGERIWREMGKRGIKHDVVSFGCIISCYSKSRNFNMVMKLFNRMKDLGIDPDRKVYNAVIHALAKARLVGEARNVMAVMEEKGIMPNVITYNSLIRPLCQAREIDEVKKVFEEMLLRGIQPSVRTYHVFFQILRTTEEVFGLLEKMKTKGCPPNYDTYIMLIRKLCRWRQVDCVYKLWHEMDECGLSPDRSCYIVLIHGLFLNGKLEDAYKYFLEMRDRHLLPDLKTEEMFRAWISGREVIAERTIESPAGDGNRGKSSFRKLKDEKDFLRRPENRKVVRERGYSFWGQ</sequence>
<comment type="caution">
    <text evidence="1">The sequence shown here is derived from an EMBL/GenBank/DDBJ whole genome shotgun (WGS) entry which is preliminary data.</text>
</comment>
<evidence type="ECO:0000313" key="2">
    <source>
        <dbReference type="Proteomes" id="UP001057402"/>
    </source>
</evidence>
<reference evidence="2" key="1">
    <citation type="journal article" date="2023" name="Front. Plant Sci.">
        <title>Chromosomal-level genome assembly of Melastoma candidum provides insights into trichome evolution.</title>
        <authorList>
            <person name="Zhong Y."/>
            <person name="Wu W."/>
            <person name="Sun C."/>
            <person name="Zou P."/>
            <person name="Liu Y."/>
            <person name="Dai S."/>
            <person name="Zhou R."/>
        </authorList>
    </citation>
    <scope>NUCLEOTIDE SEQUENCE [LARGE SCALE GENOMIC DNA]</scope>
</reference>
<accession>A0ACB9MMT4</accession>
<organism evidence="1 2">
    <name type="scientific">Melastoma candidum</name>
    <dbReference type="NCBI Taxonomy" id="119954"/>
    <lineage>
        <taxon>Eukaryota</taxon>
        <taxon>Viridiplantae</taxon>
        <taxon>Streptophyta</taxon>
        <taxon>Embryophyta</taxon>
        <taxon>Tracheophyta</taxon>
        <taxon>Spermatophyta</taxon>
        <taxon>Magnoliopsida</taxon>
        <taxon>eudicotyledons</taxon>
        <taxon>Gunneridae</taxon>
        <taxon>Pentapetalae</taxon>
        <taxon>rosids</taxon>
        <taxon>malvids</taxon>
        <taxon>Myrtales</taxon>
        <taxon>Melastomataceae</taxon>
        <taxon>Melastomatoideae</taxon>
        <taxon>Melastomateae</taxon>
        <taxon>Melastoma</taxon>
    </lineage>
</organism>
<name>A0ACB9MMT4_9MYRT</name>
<keyword evidence="2" id="KW-1185">Reference proteome</keyword>
<evidence type="ECO:0000313" key="1">
    <source>
        <dbReference type="EMBL" id="KAI4325540.1"/>
    </source>
</evidence>